<dbReference type="RefSeq" id="WP_055732605.1">
    <property type="nucleotide sequence ID" value="NZ_BMDY01000010.1"/>
</dbReference>
<keyword evidence="9" id="KW-1185">Reference proteome</keyword>
<dbReference type="PANTHER" id="PTHR30485">
    <property type="entry name" value="NI/FE-HYDROGENASE 1 B-TYPE CYTOCHROME SUBUNIT"/>
    <property type="match status" value="1"/>
</dbReference>
<proteinExistence type="predicted"/>
<keyword evidence="4 6" id="KW-1133">Transmembrane helix</keyword>
<dbReference type="InterPro" id="IPR016174">
    <property type="entry name" value="Di-haem_cyt_TM"/>
</dbReference>
<evidence type="ECO:0000259" key="7">
    <source>
        <dbReference type="Pfam" id="PF01292"/>
    </source>
</evidence>
<keyword evidence="3 6" id="KW-0812">Transmembrane</keyword>
<feature type="transmembrane region" description="Helical" evidence="6">
    <location>
        <begin position="190"/>
        <end position="213"/>
    </location>
</feature>
<dbReference type="PANTHER" id="PTHR30485:SF2">
    <property type="entry name" value="BLL0597 PROTEIN"/>
    <property type="match status" value="1"/>
</dbReference>
<keyword evidence="5 6" id="KW-0472">Membrane</keyword>
<feature type="transmembrane region" description="Helical" evidence="6">
    <location>
        <begin position="98"/>
        <end position="120"/>
    </location>
</feature>
<feature type="domain" description="Cytochrome b561 bacterial/Ni-hydrogenase" evidence="7">
    <location>
        <begin position="10"/>
        <end position="181"/>
    </location>
</feature>
<feature type="transmembrane region" description="Helical" evidence="6">
    <location>
        <begin position="12"/>
        <end position="30"/>
    </location>
</feature>
<dbReference type="Pfam" id="PF01292">
    <property type="entry name" value="Ni_hydr_CYTB"/>
    <property type="match status" value="1"/>
</dbReference>
<name>A0ABQ1I2A1_9ALTE</name>
<keyword evidence="2" id="KW-1003">Cell membrane</keyword>
<evidence type="ECO:0000256" key="4">
    <source>
        <dbReference type="ARBA" id="ARBA00022989"/>
    </source>
</evidence>
<reference evidence="9" key="1">
    <citation type="journal article" date="2019" name="Int. J. Syst. Evol. Microbiol.">
        <title>The Global Catalogue of Microorganisms (GCM) 10K type strain sequencing project: providing services to taxonomists for standard genome sequencing and annotation.</title>
        <authorList>
            <consortium name="The Broad Institute Genomics Platform"/>
            <consortium name="The Broad Institute Genome Sequencing Center for Infectious Disease"/>
            <person name="Wu L."/>
            <person name="Ma J."/>
        </authorList>
    </citation>
    <scope>NUCLEOTIDE SEQUENCE [LARGE SCALE GENOMIC DNA]</scope>
    <source>
        <strain evidence="9">CGMCC 1.10131</strain>
    </source>
</reference>
<accession>A0ABQ1I2A1</accession>
<evidence type="ECO:0000313" key="8">
    <source>
        <dbReference type="EMBL" id="GGB05917.1"/>
    </source>
</evidence>
<dbReference type="InterPro" id="IPR011577">
    <property type="entry name" value="Cyt_b561_bac/Ni-Hgenase"/>
</dbReference>
<sequence length="222" mass="25092">MNNSQKRKIWDGFVRFYHWLQVLLLGGLWWSAEQARIELHMAMGLCLLSLILARIVWGFIGSSNAQFRHFIAHPKQAWREFKLELKGKPAATAGHSALGAYMVIALISVLLLQLGSGLFISDNLFSEGPLYHTVSEQTSLWLKDLHHSNFNLLLGLVALHVAAIGWFTLKKRQLVRAMLSGYRHSPHSPAKLRNGFIGFVVFMLMLGTMTQLFGDYFVLDGL</sequence>
<comment type="caution">
    <text evidence="8">The sequence shown here is derived from an EMBL/GenBank/DDBJ whole genome shotgun (WGS) entry which is preliminary data.</text>
</comment>
<evidence type="ECO:0000256" key="1">
    <source>
        <dbReference type="ARBA" id="ARBA00004651"/>
    </source>
</evidence>
<comment type="subcellular location">
    <subcellularLocation>
        <location evidence="1">Cell membrane</location>
        <topology evidence="1">Multi-pass membrane protein</topology>
    </subcellularLocation>
</comment>
<dbReference type="EMBL" id="BMDY01000010">
    <property type="protein sequence ID" value="GGB05917.1"/>
    <property type="molecule type" value="Genomic_DNA"/>
</dbReference>
<feature type="transmembrane region" description="Helical" evidence="6">
    <location>
        <begin position="42"/>
        <end position="60"/>
    </location>
</feature>
<dbReference type="Proteomes" id="UP000651977">
    <property type="component" value="Unassembled WGS sequence"/>
</dbReference>
<evidence type="ECO:0000313" key="9">
    <source>
        <dbReference type="Proteomes" id="UP000651977"/>
    </source>
</evidence>
<evidence type="ECO:0000256" key="3">
    <source>
        <dbReference type="ARBA" id="ARBA00022692"/>
    </source>
</evidence>
<feature type="transmembrane region" description="Helical" evidence="6">
    <location>
        <begin position="150"/>
        <end position="169"/>
    </location>
</feature>
<evidence type="ECO:0000256" key="5">
    <source>
        <dbReference type="ARBA" id="ARBA00023136"/>
    </source>
</evidence>
<evidence type="ECO:0000256" key="6">
    <source>
        <dbReference type="SAM" id="Phobius"/>
    </source>
</evidence>
<protein>
    <submittedName>
        <fullName evidence="8">Hydrogenase</fullName>
    </submittedName>
</protein>
<evidence type="ECO:0000256" key="2">
    <source>
        <dbReference type="ARBA" id="ARBA00022475"/>
    </source>
</evidence>
<organism evidence="8 9">
    <name type="scientific">Agarivorans gilvus</name>
    <dbReference type="NCBI Taxonomy" id="680279"/>
    <lineage>
        <taxon>Bacteria</taxon>
        <taxon>Pseudomonadati</taxon>
        <taxon>Pseudomonadota</taxon>
        <taxon>Gammaproteobacteria</taxon>
        <taxon>Alteromonadales</taxon>
        <taxon>Alteromonadaceae</taxon>
        <taxon>Agarivorans</taxon>
    </lineage>
</organism>
<dbReference type="Gene3D" id="1.20.950.20">
    <property type="entry name" value="Transmembrane di-heme cytochromes, Chain C"/>
    <property type="match status" value="1"/>
</dbReference>
<dbReference type="SUPFAM" id="SSF81342">
    <property type="entry name" value="Transmembrane di-heme cytochromes"/>
    <property type="match status" value="1"/>
</dbReference>
<gene>
    <name evidence="8" type="ORF">GCM10007414_19060</name>
</gene>
<dbReference type="InterPro" id="IPR051542">
    <property type="entry name" value="Hydrogenase_cytochrome"/>
</dbReference>